<dbReference type="Gene3D" id="1.25.40.10">
    <property type="entry name" value="Tetratricopeptide repeat domain"/>
    <property type="match status" value="1"/>
</dbReference>
<reference evidence="2 3" key="1">
    <citation type="submission" date="2019-02" db="EMBL/GenBank/DDBJ databases">
        <title>Draft Genome Sequence of the Prevotella sp. BCRC 81118, Isolated from Human Feces.</title>
        <authorList>
            <person name="Huang C.-H."/>
        </authorList>
    </citation>
    <scope>NUCLEOTIDE SEQUENCE [LARGE SCALE GENOMIC DNA]</scope>
    <source>
        <strain evidence="2 3">BCRC 81118</strain>
    </source>
</reference>
<dbReference type="AlphaFoldDB" id="A0A4Y8VEC7"/>
<dbReference type="InterPro" id="IPR011990">
    <property type="entry name" value="TPR-like_helical_dom_sf"/>
</dbReference>
<organism evidence="2 3">
    <name type="scientific">Segatella hominis</name>
    <dbReference type="NCBI Taxonomy" id="2518605"/>
    <lineage>
        <taxon>Bacteria</taxon>
        <taxon>Pseudomonadati</taxon>
        <taxon>Bacteroidota</taxon>
        <taxon>Bacteroidia</taxon>
        <taxon>Bacteroidales</taxon>
        <taxon>Prevotellaceae</taxon>
        <taxon>Segatella</taxon>
    </lineage>
</organism>
<evidence type="ECO:0000256" key="1">
    <source>
        <dbReference type="SAM" id="Phobius"/>
    </source>
</evidence>
<accession>A0A4Y8VEC7</accession>
<evidence type="ECO:0000313" key="2">
    <source>
        <dbReference type="EMBL" id="TFH78064.1"/>
    </source>
</evidence>
<dbReference type="OrthoDB" id="1068402at2"/>
<keyword evidence="1" id="KW-1133">Transmembrane helix</keyword>
<dbReference type="EMBL" id="SGVY01000034">
    <property type="protein sequence ID" value="TFH78064.1"/>
    <property type="molecule type" value="Genomic_DNA"/>
</dbReference>
<dbReference type="RefSeq" id="WP_134843980.1">
    <property type="nucleotide sequence ID" value="NZ_SGVY01000034.1"/>
</dbReference>
<evidence type="ECO:0000313" key="3">
    <source>
        <dbReference type="Proteomes" id="UP000297872"/>
    </source>
</evidence>
<dbReference type="PROSITE" id="PS51257">
    <property type="entry name" value="PROKAR_LIPOPROTEIN"/>
    <property type="match status" value="1"/>
</dbReference>
<proteinExistence type="predicted"/>
<keyword evidence="1" id="KW-0812">Transmembrane</keyword>
<dbReference type="Proteomes" id="UP000297872">
    <property type="component" value="Unassembled WGS sequence"/>
</dbReference>
<gene>
    <name evidence="2" type="ORF">EXN75_11830</name>
</gene>
<feature type="transmembrane region" description="Helical" evidence="1">
    <location>
        <begin position="361"/>
        <end position="381"/>
    </location>
</feature>
<protein>
    <recommendedName>
        <fullName evidence="4">Tetratricopeptide repeat protein</fullName>
    </recommendedName>
</protein>
<sequence>MKNFYIHISSLIIVVLVFMSSCQHKPNTTIAQALLLAGEHPDSALALLNNMQFSELGKSEQAKYAVVYTMAQDKSGLDVDEDSLIRIGYNWYEKHPEDSLYAKCQYYMGKYYMLNDSTEFAIRCLDRSYKASEKIDDILTECLALEKLSKVEKMTDAKQALLHARMAIDKYERDTTASLANKIYFRLNLCEALEFADSSAIALKECKIALNLAKELGDSLVLADVYQDMSRLFHDVGMYRKALTCAKEAYLYRKSMFDTSNALALADAYCDVDSTLQAKDILAKVSKDSHASRYLIYYIRCKAAIREGQIQPAIVCLDSSNYYLDKMYCTTMQVKNDYYVSVLQKEKEEARLQGEITSQKAATVLTVVLALIVIIFVLYIYNTNKKQAKQKATMAEQLHAQELSHRDIQICTMRNFLLKKIDIMEKIESMRNETEKHILISEDDWNEIEVFLDSVENLFVSRLRAQFSGLTKKDLRLMMLLRLKMPQKALALIYGISEKAIKQKLFLYKAKVGIEKEQKSLREFMENY</sequence>
<name>A0A4Y8VEC7_9BACT</name>
<comment type="caution">
    <text evidence="2">The sequence shown here is derived from an EMBL/GenBank/DDBJ whole genome shotgun (WGS) entry which is preliminary data.</text>
</comment>
<dbReference type="SUPFAM" id="SSF48452">
    <property type="entry name" value="TPR-like"/>
    <property type="match status" value="1"/>
</dbReference>
<dbReference type="GeneID" id="302995966"/>
<keyword evidence="3" id="KW-1185">Reference proteome</keyword>
<keyword evidence="1" id="KW-0472">Membrane</keyword>
<evidence type="ECO:0008006" key="4">
    <source>
        <dbReference type="Google" id="ProtNLM"/>
    </source>
</evidence>